<dbReference type="AlphaFoldDB" id="A0A9W6EUG5"/>
<protein>
    <recommendedName>
        <fullName evidence="3">Nucleotidyltransferase</fullName>
    </recommendedName>
</protein>
<proteinExistence type="predicted"/>
<evidence type="ECO:0000313" key="1">
    <source>
        <dbReference type="EMBL" id="GLB51696.1"/>
    </source>
</evidence>
<accession>A0A9W6EUG5</accession>
<dbReference type="EMBL" id="BRVP01000004">
    <property type="protein sequence ID" value="GLB51696.1"/>
    <property type="molecule type" value="Genomic_DNA"/>
</dbReference>
<reference evidence="1" key="1">
    <citation type="submission" date="2022-07" db="EMBL/GenBank/DDBJ databases">
        <title>Taxonomy of Novel Oxalotrophic and Methylotrophic Bacteria.</title>
        <authorList>
            <person name="Sahin N."/>
            <person name="Tani A."/>
        </authorList>
    </citation>
    <scope>NUCLEOTIDE SEQUENCE</scope>
    <source>
        <strain evidence="1">AM327</strain>
    </source>
</reference>
<sequence>MARTLNEIKSILTTRFMNSEVLAAMYGFEVGASFTDTFSLVSFENLVFDVVAFSITTIEQLWDAFKTEITALMAEQKPHTRDWYRNKALGFMLGVPVTDGTDQFITDNLTDEQIAAAKIVKQAAAVKLISAAGYGILRLKVATMDGESLAPIQEPNFTALKSYMLNKVVDAGTQITITTGTADLLRLRLDCYYDPLVLNPQGQRLDGTADTPVQDAIDAFLQDLEFNGTISTRKLERALEDIEGVLTANITSAASKYGGYSYDQEGIANVGAINVFRVADSGYFKMDDLLISWKLTDE</sequence>
<name>A0A9W6EUG5_9FLAO</name>
<evidence type="ECO:0000313" key="2">
    <source>
        <dbReference type="Proteomes" id="UP001143545"/>
    </source>
</evidence>
<gene>
    <name evidence="1" type="ORF">NBRC110019_07350</name>
</gene>
<keyword evidence="2" id="KW-1185">Reference proteome</keyword>
<dbReference type="RefSeq" id="WP_281752501.1">
    <property type="nucleotide sequence ID" value="NZ_BRVP01000004.1"/>
</dbReference>
<organism evidence="1 2">
    <name type="scientific">Neptunitalea chrysea</name>
    <dbReference type="NCBI Taxonomy" id="1647581"/>
    <lineage>
        <taxon>Bacteria</taxon>
        <taxon>Pseudomonadati</taxon>
        <taxon>Bacteroidota</taxon>
        <taxon>Flavobacteriia</taxon>
        <taxon>Flavobacteriales</taxon>
        <taxon>Flavobacteriaceae</taxon>
        <taxon>Neptunitalea</taxon>
    </lineage>
</organism>
<comment type="caution">
    <text evidence="1">The sequence shown here is derived from an EMBL/GenBank/DDBJ whole genome shotgun (WGS) entry which is preliminary data.</text>
</comment>
<evidence type="ECO:0008006" key="3">
    <source>
        <dbReference type="Google" id="ProtNLM"/>
    </source>
</evidence>
<dbReference type="Proteomes" id="UP001143545">
    <property type="component" value="Unassembled WGS sequence"/>
</dbReference>